<feature type="repeat" description="ANK" evidence="3">
    <location>
        <begin position="495"/>
        <end position="521"/>
    </location>
</feature>
<evidence type="ECO:0000313" key="4">
    <source>
        <dbReference type="EMBL" id="KAL1528044.1"/>
    </source>
</evidence>
<dbReference type="AlphaFoldDB" id="A0AB34K095"/>
<feature type="repeat" description="ANK" evidence="3">
    <location>
        <begin position="363"/>
        <end position="395"/>
    </location>
</feature>
<dbReference type="GO" id="GO:0010468">
    <property type="term" value="P:regulation of gene expression"/>
    <property type="evidence" value="ECO:0007669"/>
    <property type="project" value="TreeGrafter"/>
</dbReference>
<dbReference type="PANTHER" id="PTHR24124">
    <property type="entry name" value="ANKYRIN REPEAT FAMILY A"/>
    <property type="match status" value="1"/>
</dbReference>
<comment type="caution">
    <text evidence="4">The sequence shown here is derived from an EMBL/GenBank/DDBJ whole genome shotgun (WGS) entry which is preliminary data.</text>
</comment>
<keyword evidence="5" id="KW-1185">Reference proteome</keyword>
<dbReference type="PROSITE" id="PS50088">
    <property type="entry name" value="ANK_REPEAT"/>
    <property type="match status" value="3"/>
</dbReference>
<dbReference type="EMBL" id="JBGBPQ010000002">
    <property type="protein sequence ID" value="KAL1528044.1"/>
    <property type="molecule type" value="Genomic_DNA"/>
</dbReference>
<feature type="repeat" description="ANK" evidence="3">
    <location>
        <begin position="402"/>
        <end position="434"/>
    </location>
</feature>
<proteinExistence type="predicted"/>
<name>A0AB34K095_PRYPA</name>
<dbReference type="InterPro" id="IPR002110">
    <property type="entry name" value="Ankyrin_rpt"/>
</dbReference>
<evidence type="ECO:0000256" key="3">
    <source>
        <dbReference type="PROSITE-ProRule" id="PRU00023"/>
    </source>
</evidence>
<dbReference type="Pfam" id="PF00023">
    <property type="entry name" value="Ank"/>
    <property type="match status" value="1"/>
</dbReference>
<evidence type="ECO:0000313" key="5">
    <source>
        <dbReference type="Proteomes" id="UP001515480"/>
    </source>
</evidence>
<reference evidence="4 5" key="1">
    <citation type="journal article" date="2024" name="Science">
        <title>Giant polyketide synthase enzymes in the biosynthesis of giant marine polyether toxins.</title>
        <authorList>
            <person name="Fallon T.R."/>
            <person name="Shende V.V."/>
            <person name="Wierzbicki I.H."/>
            <person name="Pendleton A.L."/>
            <person name="Watervoot N.F."/>
            <person name="Auber R.P."/>
            <person name="Gonzalez D.J."/>
            <person name="Wisecaver J.H."/>
            <person name="Moore B.S."/>
        </authorList>
    </citation>
    <scope>NUCLEOTIDE SEQUENCE [LARGE SCALE GENOMIC DNA]</scope>
    <source>
        <strain evidence="4 5">12B1</strain>
    </source>
</reference>
<dbReference type="SMART" id="SM00248">
    <property type="entry name" value="ANK"/>
    <property type="match status" value="3"/>
</dbReference>
<dbReference type="SUPFAM" id="SSF48403">
    <property type="entry name" value="Ankyrin repeat"/>
    <property type="match status" value="1"/>
</dbReference>
<protein>
    <submittedName>
        <fullName evidence="4">Uncharacterized protein</fullName>
    </submittedName>
</protein>
<dbReference type="Pfam" id="PF12796">
    <property type="entry name" value="Ank_2"/>
    <property type="match status" value="1"/>
</dbReference>
<dbReference type="Proteomes" id="UP001515480">
    <property type="component" value="Unassembled WGS sequence"/>
</dbReference>
<dbReference type="PANTHER" id="PTHR24124:SF14">
    <property type="entry name" value="CHROMOSOME UNDETERMINED SCAFFOLD_25, WHOLE GENOME SHOTGUN SEQUENCE"/>
    <property type="match status" value="1"/>
</dbReference>
<evidence type="ECO:0000256" key="2">
    <source>
        <dbReference type="ARBA" id="ARBA00023043"/>
    </source>
</evidence>
<dbReference type="InterPro" id="IPR036770">
    <property type="entry name" value="Ankyrin_rpt-contain_sf"/>
</dbReference>
<dbReference type="GO" id="GO:0005634">
    <property type="term" value="C:nucleus"/>
    <property type="evidence" value="ECO:0007669"/>
    <property type="project" value="TreeGrafter"/>
</dbReference>
<accession>A0AB34K095</accession>
<organism evidence="4 5">
    <name type="scientific">Prymnesium parvum</name>
    <name type="common">Toxic golden alga</name>
    <dbReference type="NCBI Taxonomy" id="97485"/>
    <lineage>
        <taxon>Eukaryota</taxon>
        <taxon>Haptista</taxon>
        <taxon>Haptophyta</taxon>
        <taxon>Prymnesiophyceae</taxon>
        <taxon>Prymnesiales</taxon>
        <taxon>Prymnesiaceae</taxon>
        <taxon>Prymnesium</taxon>
    </lineage>
</organism>
<sequence>MHSARTSCGEQRRSRAASLFWEELSEEGAAAFTGDSESLVEPRESIVYDEPRSTFPIYAVSLRDVEKMTAMISHEDLKPERWEPSKGPLCFVSHQWTSRNLPDHTGKQFELLKHTIRDLNYLFTDSLHHMSHAKVPPIKPDEYVRLWLWLDYWSVPQSAQRADERSAAIDSIPAYAVAASFILVLCPTVVHRDLDEMCNFASWERRGWCRLERLAFSLAHYSVSSPSYVYVVHEPGKVERCMNSKFHKPSQSVFCGEASRYYCLILFPEGLISSRLPHAPSQFTVMDDRVRLFPVVQSLIHHGCQARKQQGDLAAWRKLLAMKRTLLFGCFGEEGCGTLCGSDSVEDFLAKYEFTSVTDSGPAGMTPLHYAAYEDNAAAVRGLISAGADVNVRDTDEFPYGGGATPLFYGAVYGSFEAVQALLEARADANNAAITAPSLGHLLTLGFSDKTDFPSATMLSLLLAHGLDITAEADWRAPHEEILDSRETLYRDMVGGATLLFLAVKHKQLQQVQLLLQRGADPLQPCGKGCHEGLNPLDMARKLGFQEMVILLEEKLKDNAAKMKHAKISRPCKIL</sequence>
<gene>
    <name evidence="4" type="ORF">AB1Y20_009411</name>
</gene>
<keyword evidence="2 3" id="KW-0040">ANK repeat</keyword>
<dbReference type="Gene3D" id="1.25.40.20">
    <property type="entry name" value="Ankyrin repeat-containing domain"/>
    <property type="match status" value="2"/>
</dbReference>
<keyword evidence="1" id="KW-0677">Repeat</keyword>
<evidence type="ECO:0000256" key="1">
    <source>
        <dbReference type="ARBA" id="ARBA00022737"/>
    </source>
</evidence>
<dbReference type="PROSITE" id="PS50297">
    <property type="entry name" value="ANK_REP_REGION"/>
    <property type="match status" value="3"/>
</dbReference>